<dbReference type="InterPro" id="IPR036388">
    <property type="entry name" value="WH-like_DNA-bd_sf"/>
</dbReference>
<evidence type="ECO:0000256" key="1">
    <source>
        <dbReference type="ARBA" id="ARBA00023015"/>
    </source>
</evidence>
<dbReference type="Gene3D" id="3.30.450.40">
    <property type="match status" value="1"/>
</dbReference>
<name>A0A9X5ATU5_9BRAD</name>
<feature type="region of interest" description="Disordered" evidence="4">
    <location>
        <begin position="1"/>
        <end position="93"/>
    </location>
</feature>
<dbReference type="InterPro" id="IPR005471">
    <property type="entry name" value="Tscrpt_reg_IclR_N"/>
</dbReference>
<dbReference type="Pfam" id="PF01614">
    <property type="entry name" value="IclR_C"/>
    <property type="match status" value="1"/>
</dbReference>
<feature type="compositionally biased region" description="Pro residues" evidence="4">
    <location>
        <begin position="1"/>
        <end position="12"/>
    </location>
</feature>
<dbReference type="PANTHER" id="PTHR30136">
    <property type="entry name" value="HELIX-TURN-HELIX TRANSCRIPTIONAL REGULATOR, ICLR FAMILY"/>
    <property type="match status" value="1"/>
</dbReference>
<evidence type="ECO:0000313" key="7">
    <source>
        <dbReference type="EMBL" id="MTW18766.1"/>
    </source>
</evidence>
<dbReference type="InterPro" id="IPR050707">
    <property type="entry name" value="HTH_MetabolicPath_Reg"/>
</dbReference>
<dbReference type="GO" id="GO:0045892">
    <property type="term" value="P:negative regulation of DNA-templated transcription"/>
    <property type="evidence" value="ECO:0007669"/>
    <property type="project" value="TreeGrafter"/>
</dbReference>
<proteinExistence type="predicted"/>
<evidence type="ECO:0000256" key="3">
    <source>
        <dbReference type="ARBA" id="ARBA00023163"/>
    </source>
</evidence>
<evidence type="ECO:0000256" key="2">
    <source>
        <dbReference type="ARBA" id="ARBA00023125"/>
    </source>
</evidence>
<feature type="domain" description="IclR-ED" evidence="6">
    <location>
        <begin position="157"/>
        <end position="340"/>
    </location>
</feature>
<reference evidence="7 8" key="1">
    <citation type="submission" date="2019-11" db="EMBL/GenBank/DDBJ databases">
        <title>Whole-genome sequence of Rhodoplanes serenus DSM 18633, type strain.</title>
        <authorList>
            <person name="Kyndt J.A."/>
            <person name="Meyer T.E."/>
        </authorList>
    </citation>
    <scope>NUCLEOTIDE SEQUENCE [LARGE SCALE GENOMIC DNA]</scope>
    <source>
        <strain evidence="7 8">DSM 18633</strain>
    </source>
</reference>
<comment type="caution">
    <text evidence="7">The sequence shown here is derived from an EMBL/GenBank/DDBJ whole genome shotgun (WGS) entry which is preliminary data.</text>
</comment>
<evidence type="ECO:0000256" key="4">
    <source>
        <dbReference type="SAM" id="MobiDB-lite"/>
    </source>
</evidence>
<dbReference type="SMART" id="SM00346">
    <property type="entry name" value="HTH_ICLR"/>
    <property type="match status" value="1"/>
</dbReference>
<dbReference type="Proteomes" id="UP000438991">
    <property type="component" value="Unassembled WGS sequence"/>
</dbReference>
<sequence length="365" mass="40226">MPAPPPHRPSPPSSRARSPRRSDCSDLPADLQDGFDREARPRACLRRSGAGPARRHRDSRAENPMTNDSARHEGPAPQQGGAPARPTEADEFSVQSVATSFRILDELAAAGRPLRLTEIATALDETKAKVHRHLTTLRQLGVIEQDGGTERYRLGWKLMQLGESVAEQFNLREIAAPHLTAIRDETRETALLAVPVGWETQVISVADNIHARVFISIKPGNRPLPHAAAQGRVVLAFSAPDLVDRALSRELLRLTPYTITDKVLLRERLAAIRERMWDTADSEIIEGVNTLSVPILRDGDEIAGVFSIIGLSRSVPGDPDPRQLEVLHRHARMLSESLNGLAYRRLQPGPEEPPPRRRGRPRGGG</sequence>
<dbReference type="Pfam" id="PF09339">
    <property type="entry name" value="HTH_IclR"/>
    <property type="match status" value="1"/>
</dbReference>
<evidence type="ECO:0000313" key="8">
    <source>
        <dbReference type="Proteomes" id="UP000438991"/>
    </source>
</evidence>
<keyword evidence="2" id="KW-0238">DNA-binding</keyword>
<dbReference type="GO" id="GO:0003677">
    <property type="term" value="F:DNA binding"/>
    <property type="evidence" value="ECO:0007669"/>
    <property type="project" value="UniProtKB-KW"/>
</dbReference>
<feature type="domain" description="HTH iclR-type" evidence="5">
    <location>
        <begin position="94"/>
        <end position="156"/>
    </location>
</feature>
<dbReference type="InterPro" id="IPR011991">
    <property type="entry name" value="ArsR-like_HTH"/>
</dbReference>
<gene>
    <name evidence="7" type="ORF">GJ689_21425</name>
</gene>
<dbReference type="InterPro" id="IPR036390">
    <property type="entry name" value="WH_DNA-bd_sf"/>
</dbReference>
<dbReference type="AlphaFoldDB" id="A0A9X5ATU5"/>
<dbReference type="SUPFAM" id="SSF46785">
    <property type="entry name" value="Winged helix' DNA-binding domain"/>
    <property type="match status" value="1"/>
</dbReference>
<evidence type="ECO:0000259" key="5">
    <source>
        <dbReference type="PROSITE" id="PS51077"/>
    </source>
</evidence>
<dbReference type="EMBL" id="WNKV01000020">
    <property type="protein sequence ID" value="MTW18766.1"/>
    <property type="molecule type" value="Genomic_DNA"/>
</dbReference>
<evidence type="ECO:0000259" key="6">
    <source>
        <dbReference type="PROSITE" id="PS51078"/>
    </source>
</evidence>
<feature type="compositionally biased region" description="Low complexity" evidence="4">
    <location>
        <begin position="75"/>
        <end position="84"/>
    </location>
</feature>
<dbReference type="GO" id="GO:0003700">
    <property type="term" value="F:DNA-binding transcription factor activity"/>
    <property type="evidence" value="ECO:0007669"/>
    <property type="project" value="TreeGrafter"/>
</dbReference>
<feature type="region of interest" description="Disordered" evidence="4">
    <location>
        <begin position="344"/>
        <end position="365"/>
    </location>
</feature>
<dbReference type="PROSITE" id="PS51077">
    <property type="entry name" value="HTH_ICLR"/>
    <property type="match status" value="1"/>
</dbReference>
<dbReference type="Gene3D" id="1.10.10.10">
    <property type="entry name" value="Winged helix-like DNA-binding domain superfamily/Winged helix DNA-binding domain"/>
    <property type="match status" value="1"/>
</dbReference>
<accession>A0A9X5ATU5</accession>
<dbReference type="PROSITE" id="PS51078">
    <property type="entry name" value="ICLR_ED"/>
    <property type="match status" value="1"/>
</dbReference>
<dbReference type="PANTHER" id="PTHR30136:SF24">
    <property type="entry name" value="HTH-TYPE TRANSCRIPTIONAL REPRESSOR ALLR"/>
    <property type="match status" value="1"/>
</dbReference>
<protein>
    <submittedName>
        <fullName evidence="7">Helix-turn-helix domain-containing protein</fullName>
    </submittedName>
</protein>
<dbReference type="FunFam" id="1.10.10.10:FF:000056">
    <property type="entry name" value="IclR family transcriptional regulator"/>
    <property type="match status" value="1"/>
</dbReference>
<feature type="compositionally biased region" description="Basic residues" evidence="4">
    <location>
        <begin position="356"/>
        <end position="365"/>
    </location>
</feature>
<dbReference type="InterPro" id="IPR029016">
    <property type="entry name" value="GAF-like_dom_sf"/>
</dbReference>
<dbReference type="InterPro" id="IPR014757">
    <property type="entry name" value="Tscrpt_reg_IclR_C"/>
</dbReference>
<dbReference type="CDD" id="cd00090">
    <property type="entry name" value="HTH_ARSR"/>
    <property type="match status" value="1"/>
</dbReference>
<keyword evidence="1" id="KW-0805">Transcription regulation</keyword>
<dbReference type="SUPFAM" id="SSF55781">
    <property type="entry name" value="GAF domain-like"/>
    <property type="match status" value="1"/>
</dbReference>
<organism evidence="7 8">
    <name type="scientific">Rhodoplanes serenus</name>
    <dbReference type="NCBI Taxonomy" id="200615"/>
    <lineage>
        <taxon>Bacteria</taxon>
        <taxon>Pseudomonadati</taxon>
        <taxon>Pseudomonadota</taxon>
        <taxon>Alphaproteobacteria</taxon>
        <taxon>Hyphomicrobiales</taxon>
        <taxon>Nitrobacteraceae</taxon>
        <taxon>Rhodoplanes</taxon>
    </lineage>
</organism>
<keyword evidence="3" id="KW-0804">Transcription</keyword>